<organism evidence="1 2">
    <name type="scientific">Streptomyces boncukensis</name>
    <dbReference type="NCBI Taxonomy" id="2711219"/>
    <lineage>
        <taxon>Bacteria</taxon>
        <taxon>Bacillati</taxon>
        <taxon>Actinomycetota</taxon>
        <taxon>Actinomycetes</taxon>
        <taxon>Kitasatosporales</taxon>
        <taxon>Streptomycetaceae</taxon>
        <taxon>Streptomyces</taxon>
    </lineage>
</organism>
<name>A0A6G4WYF5_9ACTN</name>
<evidence type="ECO:0000313" key="2">
    <source>
        <dbReference type="Proteomes" id="UP000477722"/>
    </source>
</evidence>
<reference evidence="1 2" key="1">
    <citation type="submission" date="2020-02" db="EMBL/GenBank/DDBJ databases">
        <title>Whole-genome analyses of novel actinobacteria.</title>
        <authorList>
            <person name="Sahin N."/>
            <person name="Tatar D."/>
        </authorList>
    </citation>
    <scope>NUCLEOTIDE SEQUENCE [LARGE SCALE GENOMIC DNA]</scope>
    <source>
        <strain evidence="1 2">SB3404</strain>
    </source>
</reference>
<protein>
    <submittedName>
        <fullName evidence="1">Uncharacterized protein</fullName>
    </submittedName>
</protein>
<comment type="caution">
    <text evidence="1">The sequence shown here is derived from an EMBL/GenBank/DDBJ whole genome shotgun (WGS) entry which is preliminary data.</text>
</comment>
<keyword evidence="2" id="KW-1185">Reference proteome</keyword>
<evidence type="ECO:0000313" key="1">
    <source>
        <dbReference type="EMBL" id="NGO69670.1"/>
    </source>
</evidence>
<gene>
    <name evidence="1" type="ORF">G5C65_15175</name>
</gene>
<dbReference type="AlphaFoldDB" id="A0A6G4WYF5"/>
<dbReference type="Proteomes" id="UP000477722">
    <property type="component" value="Unassembled WGS sequence"/>
</dbReference>
<sequence length="170" mass="17445">MDTDASTGALPELRREGLRRAMALVRAYARQDPAGVRSAVDGLDGLGGLDGPDGRRARRELRAAAGEILGLVAAVITSAPPAFTPADVVRTADTLAAGAPPHCELAVTEAVRAWADRDGSALRTHTGPSAHCPHVPAVLAAALALAAWGEEPLLSLLHPFEELTGHCAGA</sequence>
<dbReference type="RefSeq" id="WP_165299354.1">
    <property type="nucleotide sequence ID" value="NZ_JAAKZZ010000133.1"/>
</dbReference>
<accession>A0A6G4WYF5</accession>
<proteinExistence type="predicted"/>
<dbReference type="EMBL" id="JAAKZZ010000133">
    <property type="protein sequence ID" value="NGO69670.1"/>
    <property type="molecule type" value="Genomic_DNA"/>
</dbReference>